<dbReference type="KEGG" id="paun:MJA45_08895"/>
<proteinExistence type="predicted"/>
<feature type="transmembrane region" description="Helical" evidence="5">
    <location>
        <begin position="92"/>
        <end position="114"/>
    </location>
</feature>
<dbReference type="InterPro" id="IPR007300">
    <property type="entry name" value="CidB/LrgB"/>
</dbReference>
<evidence type="ECO:0000256" key="5">
    <source>
        <dbReference type="SAM" id="Phobius"/>
    </source>
</evidence>
<dbReference type="PANTHER" id="PTHR30249:SF3">
    <property type="entry name" value="MUREIN HYDROLASE EXPORT REGULATOR"/>
    <property type="match status" value="1"/>
</dbReference>
<sequence length="232" mass="24604">MTILIPILSLIVTVGVYLLSKKMYRRWKWFVFSPLLVSPVVLIGCLLATRTSYDAYASGTHVLLDLLKPATVAFAIPIYKHLPLLRKHAAELIVSVMLGSLLAFASSILIARLFGLELSMLANLAPRSVTTPIAMAITEKIGGIASLTAACVIVTAILGMFLGPLLIRLLSIQTPIAKGVMLGMGAHGGGTSKAFEFGPVEGTVSCLSMIAAAVVSLAFAPLTFPLLMNVLR</sequence>
<reference evidence="6 7" key="1">
    <citation type="submission" date="2022-02" db="EMBL/GenBank/DDBJ databases">
        <title>Paenibacillus sp. MBLB1776 Whole Genome Shotgun Sequencing.</title>
        <authorList>
            <person name="Hwang C.Y."/>
            <person name="Cho E.-S."/>
            <person name="Seo M.-J."/>
        </authorList>
    </citation>
    <scope>NUCLEOTIDE SEQUENCE [LARGE SCALE GENOMIC DNA]</scope>
    <source>
        <strain evidence="6 7">MBLB1776</strain>
    </source>
</reference>
<feature type="transmembrane region" description="Helical" evidence="5">
    <location>
        <begin position="29"/>
        <end position="49"/>
    </location>
</feature>
<evidence type="ECO:0000256" key="4">
    <source>
        <dbReference type="ARBA" id="ARBA00023136"/>
    </source>
</evidence>
<feature type="transmembrane region" description="Helical" evidence="5">
    <location>
        <begin position="144"/>
        <end position="167"/>
    </location>
</feature>
<keyword evidence="7" id="KW-1185">Reference proteome</keyword>
<dbReference type="GO" id="GO:0016020">
    <property type="term" value="C:membrane"/>
    <property type="evidence" value="ECO:0007669"/>
    <property type="project" value="UniProtKB-SubCell"/>
</dbReference>
<evidence type="ECO:0000256" key="1">
    <source>
        <dbReference type="ARBA" id="ARBA00004141"/>
    </source>
</evidence>
<keyword evidence="2 5" id="KW-0812">Transmembrane</keyword>
<feature type="transmembrane region" description="Helical" evidence="5">
    <location>
        <begin position="61"/>
        <end position="80"/>
    </location>
</feature>
<comment type="subcellular location">
    <subcellularLocation>
        <location evidence="1">Membrane</location>
        <topology evidence="1">Multi-pass membrane protein</topology>
    </subcellularLocation>
</comment>
<evidence type="ECO:0000256" key="2">
    <source>
        <dbReference type="ARBA" id="ARBA00022692"/>
    </source>
</evidence>
<accession>A0AA96RGK1</accession>
<evidence type="ECO:0000256" key="3">
    <source>
        <dbReference type="ARBA" id="ARBA00022989"/>
    </source>
</evidence>
<keyword evidence="4 5" id="KW-0472">Membrane</keyword>
<dbReference type="AlphaFoldDB" id="A0AA96RGK1"/>
<dbReference type="PANTHER" id="PTHR30249">
    <property type="entry name" value="PUTATIVE SEROTONIN TRANSPORTER"/>
    <property type="match status" value="1"/>
</dbReference>
<dbReference type="RefSeq" id="WP_315606902.1">
    <property type="nucleotide sequence ID" value="NZ_CP130318.1"/>
</dbReference>
<dbReference type="Pfam" id="PF04172">
    <property type="entry name" value="LrgB"/>
    <property type="match status" value="1"/>
</dbReference>
<protein>
    <submittedName>
        <fullName evidence="6">LrgB family protein</fullName>
    </submittedName>
</protein>
<organism evidence="6 7">
    <name type="scientific">Paenibacillus aurantius</name>
    <dbReference type="NCBI Taxonomy" id="2918900"/>
    <lineage>
        <taxon>Bacteria</taxon>
        <taxon>Bacillati</taxon>
        <taxon>Bacillota</taxon>
        <taxon>Bacilli</taxon>
        <taxon>Bacillales</taxon>
        <taxon>Paenibacillaceae</taxon>
        <taxon>Paenibacillus</taxon>
    </lineage>
</organism>
<evidence type="ECO:0000313" key="7">
    <source>
        <dbReference type="Proteomes" id="UP001305702"/>
    </source>
</evidence>
<dbReference type="EMBL" id="CP130318">
    <property type="protein sequence ID" value="WNQ13122.1"/>
    <property type="molecule type" value="Genomic_DNA"/>
</dbReference>
<evidence type="ECO:0000313" key="6">
    <source>
        <dbReference type="EMBL" id="WNQ13122.1"/>
    </source>
</evidence>
<name>A0AA96RGK1_9BACL</name>
<dbReference type="Proteomes" id="UP001305702">
    <property type="component" value="Chromosome"/>
</dbReference>
<keyword evidence="3 5" id="KW-1133">Transmembrane helix</keyword>
<gene>
    <name evidence="6" type="ORF">MJA45_08895</name>
</gene>
<feature type="transmembrane region" description="Helical" evidence="5">
    <location>
        <begin position="207"/>
        <end position="231"/>
    </location>
</feature>